<feature type="transmembrane region" description="Helical" evidence="6">
    <location>
        <begin position="29"/>
        <end position="50"/>
    </location>
</feature>
<accession>A0AAV6QX45</accession>
<evidence type="ECO:0000256" key="1">
    <source>
        <dbReference type="ARBA" id="ARBA00004141"/>
    </source>
</evidence>
<keyword evidence="5" id="KW-0807">Transducer</keyword>
<keyword evidence="2" id="KW-0297">G-protein coupled receptor</keyword>
<dbReference type="SUPFAM" id="SSF81321">
    <property type="entry name" value="Family A G protein-coupled receptor-like"/>
    <property type="match status" value="1"/>
</dbReference>
<dbReference type="GO" id="GO:0007200">
    <property type="term" value="P:phospholipase C-activating G protein-coupled receptor signaling pathway"/>
    <property type="evidence" value="ECO:0007669"/>
    <property type="project" value="TreeGrafter"/>
</dbReference>
<evidence type="ECO:0000313" key="7">
    <source>
        <dbReference type="EMBL" id="KAG7497215.1"/>
    </source>
</evidence>
<protein>
    <recommendedName>
        <fullName evidence="9">G-protein coupled receptors family 1 profile domain-containing protein</fullName>
    </recommendedName>
</protein>
<feature type="transmembrane region" description="Helical" evidence="6">
    <location>
        <begin position="170"/>
        <end position="192"/>
    </location>
</feature>
<dbReference type="PANTHER" id="PTHR24232:SF41">
    <property type="entry name" value="LYSOPHOSPHATIDIC ACID RECEPTOR 4"/>
    <property type="match status" value="1"/>
</dbReference>
<dbReference type="PANTHER" id="PTHR24232">
    <property type="entry name" value="G-PROTEIN COUPLED RECEPTOR"/>
    <property type="match status" value="1"/>
</dbReference>
<evidence type="ECO:0000256" key="5">
    <source>
        <dbReference type="ARBA" id="ARBA00023224"/>
    </source>
</evidence>
<evidence type="ECO:0000256" key="6">
    <source>
        <dbReference type="SAM" id="Phobius"/>
    </source>
</evidence>
<evidence type="ECO:0008006" key="9">
    <source>
        <dbReference type="Google" id="ProtNLM"/>
    </source>
</evidence>
<reference evidence="7 8" key="1">
    <citation type="journal article" date="2021" name="Sci. Rep.">
        <title>Chromosome anchoring in Senegalese sole (Solea senegalensis) reveals sex-associated markers and genome rearrangements in flatfish.</title>
        <authorList>
            <person name="Guerrero-Cozar I."/>
            <person name="Gomez-Garrido J."/>
            <person name="Berbel C."/>
            <person name="Martinez-Blanch J.F."/>
            <person name="Alioto T."/>
            <person name="Claros M.G."/>
            <person name="Gagnaire P.A."/>
            <person name="Manchado M."/>
        </authorList>
    </citation>
    <scope>NUCLEOTIDE SEQUENCE [LARGE SCALE GENOMIC DNA]</scope>
    <source>
        <strain evidence="7">Sse05_10M</strain>
    </source>
</reference>
<sequence length="286" mass="31596">MSVNSSGSSLHPLIYRCMDSSIAVDLSSIISSIRVMVLLPLCVLVLCLGLQRWRRPSQSRSHGDIFTLHLVYLELIAVVGFFVLLCGLYMAKPRVTEVGVSLTNQIFPAQMSFHFLTCLERYLAVVHPVTYRRMKQSAGVRIRNASVACVWLLCGSWTGISVLLSHTVPVVPLMLLLVLSLVIMSFCSLRVLRVLMRPRPGDVRAANRSKRRTIATVVAILLVQWLWFIALLVTMALDMSGKLGYEGGCVALVCGMGFTMPSSLVLPLLFLHRAGKRLCCVCSDGE</sequence>
<organism evidence="7 8">
    <name type="scientific">Solea senegalensis</name>
    <name type="common">Senegalese sole</name>
    <dbReference type="NCBI Taxonomy" id="28829"/>
    <lineage>
        <taxon>Eukaryota</taxon>
        <taxon>Metazoa</taxon>
        <taxon>Chordata</taxon>
        <taxon>Craniata</taxon>
        <taxon>Vertebrata</taxon>
        <taxon>Euteleostomi</taxon>
        <taxon>Actinopterygii</taxon>
        <taxon>Neopterygii</taxon>
        <taxon>Teleostei</taxon>
        <taxon>Neoteleostei</taxon>
        <taxon>Acanthomorphata</taxon>
        <taxon>Carangaria</taxon>
        <taxon>Pleuronectiformes</taxon>
        <taxon>Pleuronectoidei</taxon>
        <taxon>Soleidae</taxon>
        <taxon>Solea</taxon>
    </lineage>
</organism>
<evidence type="ECO:0000256" key="2">
    <source>
        <dbReference type="ARBA" id="ARBA00023040"/>
    </source>
</evidence>
<feature type="transmembrane region" description="Helical" evidence="6">
    <location>
        <begin position="249"/>
        <end position="271"/>
    </location>
</feature>
<dbReference type="GO" id="GO:0005886">
    <property type="term" value="C:plasma membrane"/>
    <property type="evidence" value="ECO:0007669"/>
    <property type="project" value="TreeGrafter"/>
</dbReference>
<keyword evidence="3" id="KW-0675">Receptor</keyword>
<evidence type="ECO:0000313" key="8">
    <source>
        <dbReference type="Proteomes" id="UP000693946"/>
    </source>
</evidence>
<gene>
    <name evidence="7" type="ORF">JOB18_033555</name>
</gene>
<dbReference type="GO" id="GO:0035025">
    <property type="term" value="P:positive regulation of Rho protein signal transduction"/>
    <property type="evidence" value="ECO:0007669"/>
    <property type="project" value="TreeGrafter"/>
</dbReference>
<evidence type="ECO:0000256" key="3">
    <source>
        <dbReference type="ARBA" id="ARBA00023170"/>
    </source>
</evidence>
<keyword evidence="6" id="KW-0472">Membrane</keyword>
<feature type="transmembrane region" description="Helical" evidence="6">
    <location>
        <begin position="142"/>
        <end position="164"/>
    </location>
</feature>
<feature type="transmembrane region" description="Helical" evidence="6">
    <location>
        <begin position="213"/>
        <end position="237"/>
    </location>
</feature>
<feature type="transmembrane region" description="Helical" evidence="6">
    <location>
        <begin position="70"/>
        <end position="91"/>
    </location>
</feature>
<dbReference type="GO" id="GO:0070915">
    <property type="term" value="F:lysophosphatidic acid receptor activity"/>
    <property type="evidence" value="ECO:0007669"/>
    <property type="project" value="TreeGrafter"/>
</dbReference>
<keyword evidence="6" id="KW-0812">Transmembrane</keyword>
<keyword evidence="4" id="KW-0325">Glycoprotein</keyword>
<keyword evidence="8" id="KW-1185">Reference proteome</keyword>
<name>A0AAV6QX45_SOLSE</name>
<keyword evidence="6" id="KW-1133">Transmembrane helix</keyword>
<dbReference type="Proteomes" id="UP000693946">
    <property type="component" value="Linkage Group LG3"/>
</dbReference>
<dbReference type="EMBL" id="JAGKHQ010000015">
    <property type="protein sequence ID" value="KAG7497215.1"/>
    <property type="molecule type" value="Genomic_DNA"/>
</dbReference>
<proteinExistence type="predicted"/>
<feature type="transmembrane region" description="Helical" evidence="6">
    <location>
        <begin position="111"/>
        <end position="130"/>
    </location>
</feature>
<evidence type="ECO:0000256" key="4">
    <source>
        <dbReference type="ARBA" id="ARBA00023180"/>
    </source>
</evidence>
<comment type="caution">
    <text evidence="7">The sequence shown here is derived from an EMBL/GenBank/DDBJ whole genome shotgun (WGS) entry which is preliminary data.</text>
</comment>
<dbReference type="AlphaFoldDB" id="A0AAV6QX45"/>
<comment type="subcellular location">
    <subcellularLocation>
        <location evidence="1">Membrane</location>
        <topology evidence="1">Multi-pass membrane protein</topology>
    </subcellularLocation>
</comment>